<keyword evidence="6 9" id="KW-0067">ATP-binding</keyword>
<evidence type="ECO:0000313" key="12">
    <source>
        <dbReference type="EMBL" id="NVZ08718.1"/>
    </source>
</evidence>
<accession>A0A850R5U5</accession>
<dbReference type="InterPro" id="IPR036676">
    <property type="entry name" value="PurM-like_C_sf"/>
</dbReference>
<feature type="binding site" evidence="9">
    <location>
        <position position="65"/>
    </location>
    <ligand>
        <name>Mg(2+)</name>
        <dbReference type="ChEBI" id="CHEBI:18420"/>
    </ligand>
</feature>
<dbReference type="InterPro" id="IPR036921">
    <property type="entry name" value="PurM-like_N_sf"/>
</dbReference>
<keyword evidence="4 9" id="KW-0547">Nucleotide-binding</keyword>
<evidence type="ECO:0000313" key="13">
    <source>
        <dbReference type="Proteomes" id="UP000592294"/>
    </source>
</evidence>
<dbReference type="GO" id="GO:0005524">
    <property type="term" value="F:ATP binding"/>
    <property type="evidence" value="ECO:0007669"/>
    <property type="project" value="UniProtKB-UniRule"/>
</dbReference>
<feature type="binding site" description="in other chain" evidence="9">
    <location>
        <begin position="22"/>
        <end position="24"/>
    </location>
    <ligand>
        <name>ATP</name>
        <dbReference type="ChEBI" id="CHEBI:30616"/>
        <note>ligand shared between dimeric partners</note>
    </ligand>
</feature>
<feature type="binding site" description="in other chain" evidence="9">
    <location>
        <position position="42"/>
    </location>
    <ligand>
        <name>ATP</name>
        <dbReference type="ChEBI" id="CHEBI:30616"/>
        <note>ligand shared between dimeric partners</note>
    </ligand>
</feature>
<comment type="similarity">
    <text evidence="1 9">Belongs to the selenophosphate synthase 1 family. Class I subfamily.</text>
</comment>
<dbReference type="PIRSF" id="PIRSF036407">
    <property type="entry name" value="Selenphspht_syn"/>
    <property type="match status" value="1"/>
</dbReference>
<dbReference type="Pfam" id="PF00586">
    <property type="entry name" value="AIRS"/>
    <property type="match status" value="1"/>
</dbReference>
<feature type="binding site" evidence="9">
    <location>
        <begin position="113"/>
        <end position="115"/>
    </location>
    <ligand>
        <name>ATP</name>
        <dbReference type="ChEBI" id="CHEBI:30616"/>
        <note>ligand shared between dimeric partners</note>
    </ligand>
</feature>
<evidence type="ECO:0000256" key="1">
    <source>
        <dbReference type="ARBA" id="ARBA00008026"/>
    </source>
</evidence>
<evidence type="ECO:0000259" key="10">
    <source>
        <dbReference type="Pfam" id="PF00586"/>
    </source>
</evidence>
<evidence type="ECO:0000256" key="4">
    <source>
        <dbReference type="ARBA" id="ARBA00022741"/>
    </source>
</evidence>
<comment type="subunit">
    <text evidence="9">Homodimer.</text>
</comment>
<dbReference type="Pfam" id="PF02769">
    <property type="entry name" value="AIRS_C"/>
    <property type="match status" value="1"/>
</dbReference>
<evidence type="ECO:0000256" key="9">
    <source>
        <dbReference type="HAMAP-Rule" id="MF_00625"/>
    </source>
</evidence>
<dbReference type="HAMAP" id="MF_00625">
    <property type="entry name" value="SelD"/>
    <property type="match status" value="1"/>
</dbReference>
<comment type="caution">
    <text evidence="9">Lacks conserved residue(s) required for the propagation of feature annotation.</text>
</comment>
<dbReference type="PANTHER" id="PTHR10256:SF0">
    <property type="entry name" value="INACTIVE SELENIDE, WATER DIKINASE-LIKE PROTEIN-RELATED"/>
    <property type="match status" value="1"/>
</dbReference>
<dbReference type="NCBIfam" id="TIGR00476">
    <property type="entry name" value="selD"/>
    <property type="match status" value="1"/>
</dbReference>
<dbReference type="EC" id="2.7.9.3" evidence="9"/>
<dbReference type="Gene3D" id="3.30.1330.10">
    <property type="entry name" value="PurM-like, N-terminal domain"/>
    <property type="match status" value="1"/>
</dbReference>
<keyword evidence="7 9" id="KW-0460">Magnesium</keyword>
<dbReference type="SUPFAM" id="SSF56042">
    <property type="entry name" value="PurM C-terminal domain-like"/>
    <property type="match status" value="1"/>
</dbReference>
<dbReference type="GO" id="GO:0016260">
    <property type="term" value="P:selenocysteine biosynthetic process"/>
    <property type="evidence" value="ECO:0007669"/>
    <property type="project" value="InterPro"/>
</dbReference>
<name>A0A850R5U5_9GAMM</name>
<dbReference type="FunFam" id="3.90.650.10:FF:000004">
    <property type="entry name" value="Selenide, water dikinase"/>
    <property type="match status" value="1"/>
</dbReference>
<keyword evidence="2 9" id="KW-0808">Transferase</keyword>
<reference evidence="12 13" key="1">
    <citation type="submission" date="2020-06" db="EMBL/GenBank/DDBJ databases">
        <title>Whole-genome sequence of Allochromatium humboldtianum DSM 21881, type strain.</title>
        <authorList>
            <person name="Kyndt J.A."/>
            <person name="Meyer T.E."/>
        </authorList>
    </citation>
    <scope>NUCLEOTIDE SEQUENCE [LARGE SCALE GENOMIC DNA]</scope>
    <source>
        <strain evidence="12 13">DSM 21881</strain>
    </source>
</reference>
<evidence type="ECO:0000256" key="8">
    <source>
        <dbReference type="ARBA" id="ARBA00023266"/>
    </source>
</evidence>
<comment type="function">
    <text evidence="9">Synthesizes selenophosphate from selenide and ATP.</text>
</comment>
<dbReference type="CDD" id="cd02195">
    <property type="entry name" value="SelD"/>
    <property type="match status" value="1"/>
</dbReference>
<dbReference type="GO" id="GO:0005737">
    <property type="term" value="C:cytoplasm"/>
    <property type="evidence" value="ECO:0007669"/>
    <property type="project" value="TreeGrafter"/>
</dbReference>
<keyword evidence="5 9" id="KW-0418">Kinase</keyword>
<keyword evidence="3 9" id="KW-0479">Metal-binding</keyword>
<dbReference type="InterPro" id="IPR023061">
    <property type="entry name" value="SelD_I"/>
</dbReference>
<comment type="caution">
    <text evidence="12">The sequence shown here is derived from an EMBL/GenBank/DDBJ whole genome shotgun (WGS) entry which is preliminary data.</text>
</comment>
<dbReference type="EMBL" id="JABZEO010000003">
    <property type="protein sequence ID" value="NVZ08718.1"/>
    <property type="molecule type" value="Genomic_DNA"/>
</dbReference>
<dbReference type="InterPro" id="IPR004536">
    <property type="entry name" value="SPS/SelD"/>
</dbReference>
<dbReference type="PANTHER" id="PTHR10256">
    <property type="entry name" value="SELENIDE, WATER DIKINASE"/>
    <property type="match status" value="1"/>
</dbReference>
<feature type="binding site" description="in other chain" evidence="9">
    <location>
        <position position="65"/>
    </location>
    <ligand>
        <name>ATP</name>
        <dbReference type="ChEBI" id="CHEBI:30616"/>
        <note>ligand shared between dimeric partners</note>
    </ligand>
</feature>
<dbReference type="Proteomes" id="UP000592294">
    <property type="component" value="Unassembled WGS sequence"/>
</dbReference>
<evidence type="ECO:0000256" key="3">
    <source>
        <dbReference type="ARBA" id="ARBA00022723"/>
    </source>
</evidence>
<feature type="domain" description="PurM-like C-terminal" evidence="11">
    <location>
        <begin position="143"/>
        <end position="320"/>
    </location>
</feature>
<dbReference type="AlphaFoldDB" id="A0A850R5U5"/>
<organism evidence="12 13">
    <name type="scientific">Allochromatium humboldtianum</name>
    <dbReference type="NCBI Taxonomy" id="504901"/>
    <lineage>
        <taxon>Bacteria</taxon>
        <taxon>Pseudomonadati</taxon>
        <taxon>Pseudomonadota</taxon>
        <taxon>Gammaproteobacteria</taxon>
        <taxon>Chromatiales</taxon>
        <taxon>Chromatiaceae</taxon>
        <taxon>Allochromatium</taxon>
    </lineage>
</organism>
<dbReference type="GO" id="GO:0004756">
    <property type="term" value="F:selenide, water dikinase activity"/>
    <property type="evidence" value="ECO:0007669"/>
    <property type="project" value="UniProtKB-UniRule"/>
</dbReference>
<gene>
    <name evidence="9 12" type="primary">selD</name>
    <name evidence="12" type="ORF">HW932_05530</name>
</gene>
<dbReference type="GO" id="GO:0000287">
    <property type="term" value="F:magnesium ion binding"/>
    <property type="evidence" value="ECO:0007669"/>
    <property type="project" value="UniProtKB-UniRule"/>
</dbReference>
<dbReference type="NCBIfam" id="NF002098">
    <property type="entry name" value="PRK00943.1"/>
    <property type="match status" value="1"/>
</dbReference>
<dbReference type="SUPFAM" id="SSF55326">
    <property type="entry name" value="PurM N-terminal domain-like"/>
    <property type="match status" value="1"/>
</dbReference>
<evidence type="ECO:0000256" key="6">
    <source>
        <dbReference type="ARBA" id="ARBA00022840"/>
    </source>
</evidence>
<feature type="domain" description="PurM-like N-terminal" evidence="10">
    <location>
        <begin position="24"/>
        <end position="131"/>
    </location>
</feature>
<evidence type="ECO:0000256" key="5">
    <source>
        <dbReference type="ARBA" id="ARBA00022777"/>
    </source>
</evidence>
<sequence length="325" mass="34035">MSQVLRELPLTQHPDVIVGLEHPDDCGVVRLSDELAVVSTVDVFTPVVDSPFDYGRIAAINSLSDIYAMGARPVSAVSVAAFPDTRLPLAVLTEILRGLIAGAADCGVPVVGGHTVKSPEPLFGLAVTGIAHPDRLVIKGGARAGDVLVLTKPLGVGVLTTALKNERLSPEGVARVTELMLTANDRAAAIMVRHGARAATDITGFGLLGHLLEMARGAGLSAELHWPAIPILDEARTLAEAGVFPGGARNNLKACLEQTRIDPALAEWQSLLLADPQTSGGLLIAFPPERVDAALAELGAQGIPARRIGRMLEPDETGIRVMVTR</sequence>
<dbReference type="InterPro" id="IPR010918">
    <property type="entry name" value="PurM-like_C_dom"/>
</dbReference>
<evidence type="ECO:0000259" key="11">
    <source>
        <dbReference type="Pfam" id="PF02769"/>
    </source>
</evidence>
<keyword evidence="13" id="KW-1185">Reference proteome</keyword>
<comment type="cofactor">
    <cofactor evidence="9">
        <name>Mg(2+)</name>
        <dbReference type="ChEBI" id="CHEBI:18420"/>
    </cofactor>
    <text evidence="9">Binds 1 Mg(2+) ion per monomer.</text>
</comment>
<dbReference type="InterPro" id="IPR016188">
    <property type="entry name" value="PurM-like_N"/>
</dbReference>
<keyword evidence="8 9" id="KW-0711">Selenium</keyword>
<evidence type="ECO:0000256" key="7">
    <source>
        <dbReference type="ARBA" id="ARBA00022842"/>
    </source>
</evidence>
<comment type="catalytic activity">
    <reaction evidence="9">
        <text>hydrogenselenide + ATP + H2O = selenophosphate + AMP + phosphate + 2 H(+)</text>
        <dbReference type="Rhea" id="RHEA:18737"/>
        <dbReference type="ChEBI" id="CHEBI:15377"/>
        <dbReference type="ChEBI" id="CHEBI:15378"/>
        <dbReference type="ChEBI" id="CHEBI:16144"/>
        <dbReference type="ChEBI" id="CHEBI:29317"/>
        <dbReference type="ChEBI" id="CHEBI:30616"/>
        <dbReference type="ChEBI" id="CHEBI:43474"/>
        <dbReference type="ChEBI" id="CHEBI:456215"/>
        <dbReference type="EC" id="2.7.9.3"/>
    </reaction>
</comment>
<feature type="binding site" evidence="9">
    <location>
        <position position="201"/>
    </location>
    <ligand>
        <name>Mg(2+)</name>
        <dbReference type="ChEBI" id="CHEBI:18420"/>
    </ligand>
</feature>
<proteinExistence type="inferred from homology"/>
<protein>
    <recommendedName>
        <fullName evidence="9">Selenide, water dikinase</fullName>
        <ecNumber evidence="9">2.7.9.3</ecNumber>
    </recommendedName>
    <alternativeName>
        <fullName evidence="9">Selenium donor protein</fullName>
    </alternativeName>
    <alternativeName>
        <fullName evidence="9">Selenophosphate synthase</fullName>
    </alternativeName>
</protein>
<dbReference type="Gene3D" id="3.90.650.10">
    <property type="entry name" value="PurM-like C-terminal domain"/>
    <property type="match status" value="1"/>
</dbReference>
<evidence type="ECO:0000256" key="2">
    <source>
        <dbReference type="ARBA" id="ARBA00022679"/>
    </source>
</evidence>
<feature type="binding site" evidence="9">
    <location>
        <position position="25"/>
    </location>
    <ligand>
        <name>Mg(2+)</name>
        <dbReference type="ChEBI" id="CHEBI:18420"/>
    </ligand>
</feature>